<evidence type="ECO:0000313" key="3">
    <source>
        <dbReference type="EMBL" id="CAF1621581.1"/>
    </source>
</evidence>
<dbReference type="Proteomes" id="UP000681967">
    <property type="component" value="Unassembled WGS sequence"/>
</dbReference>
<dbReference type="EMBL" id="CAJNRF010001487">
    <property type="protein sequence ID" value="CAF2012544.1"/>
    <property type="molecule type" value="Genomic_DNA"/>
</dbReference>
<dbReference type="Proteomes" id="UP000663855">
    <property type="component" value="Unassembled WGS sequence"/>
</dbReference>
<dbReference type="EMBL" id="CAJNOW010008878">
    <property type="protein sequence ID" value="CAF1548683.1"/>
    <property type="molecule type" value="Genomic_DNA"/>
</dbReference>
<gene>
    <name evidence="9" type="ORF">BYL167_LOCUS5339</name>
    <name evidence="3" type="ORF">CJN711_LOCUS38008</name>
    <name evidence="10" type="ORF">GIL414_LOCUS12170</name>
    <name evidence="2" type="ORF">KQP761_LOCUS17476</name>
    <name evidence="5" type="ORF">MBJ925_LOCUS12034</name>
    <name evidence="7" type="ORF">OVN521_LOCUS1111</name>
    <name evidence="11" type="ORF">SMN809_LOCUS15570</name>
    <name evidence="8" type="ORF">UXM345_LOCUS3905</name>
    <name evidence="4" type="ORF">WKI299_LOCUS5304</name>
    <name evidence="6" type="ORF">XDN619_LOCUS22211</name>
</gene>
<keyword evidence="12" id="KW-1185">Reference proteome</keyword>
<evidence type="ECO:0000313" key="11">
    <source>
        <dbReference type="EMBL" id="CAF4067853.1"/>
    </source>
</evidence>
<dbReference type="EMBL" id="CAJOBG010000069">
    <property type="protein sequence ID" value="CAF3750652.1"/>
    <property type="molecule type" value="Genomic_DNA"/>
</dbReference>
<keyword evidence="1" id="KW-0472">Membrane</keyword>
<dbReference type="Proteomes" id="UP000663824">
    <property type="component" value="Unassembled WGS sequence"/>
</dbReference>
<dbReference type="Proteomes" id="UP000663842">
    <property type="component" value="Unassembled WGS sequence"/>
</dbReference>
<keyword evidence="1" id="KW-0812">Transmembrane</keyword>
<evidence type="ECO:0000313" key="10">
    <source>
        <dbReference type="EMBL" id="CAF4008501.1"/>
    </source>
</evidence>
<dbReference type="EMBL" id="CAJOBH010001213">
    <property type="protein sequence ID" value="CAF3841986.1"/>
    <property type="molecule type" value="Genomic_DNA"/>
</dbReference>
<proteinExistence type="predicted"/>
<dbReference type="EMBL" id="CAJOBI010006731">
    <property type="protein sequence ID" value="CAF4067853.1"/>
    <property type="molecule type" value="Genomic_DNA"/>
</dbReference>
<dbReference type="Proteomes" id="UP000663866">
    <property type="component" value="Unassembled WGS sequence"/>
</dbReference>
<evidence type="ECO:0000313" key="12">
    <source>
        <dbReference type="Proteomes" id="UP000663866"/>
    </source>
</evidence>
<dbReference type="Proteomes" id="UP000663887">
    <property type="component" value="Unassembled WGS sequence"/>
</dbReference>
<evidence type="ECO:0000313" key="9">
    <source>
        <dbReference type="EMBL" id="CAF3841986.1"/>
    </source>
</evidence>
<dbReference type="EMBL" id="CAJOBJ010004702">
    <property type="protein sequence ID" value="CAF4008501.1"/>
    <property type="molecule type" value="Genomic_DNA"/>
</dbReference>
<dbReference type="EMBL" id="CAJOBF010000261">
    <property type="protein sequence ID" value="CAF3785258.1"/>
    <property type="molecule type" value="Genomic_DNA"/>
</dbReference>
<evidence type="ECO:0000313" key="13">
    <source>
        <dbReference type="Proteomes" id="UP000663887"/>
    </source>
</evidence>
<dbReference type="Proteomes" id="UP000663834">
    <property type="component" value="Unassembled WGS sequence"/>
</dbReference>
<evidence type="ECO:0000313" key="5">
    <source>
        <dbReference type="EMBL" id="CAF2045502.1"/>
    </source>
</evidence>
<evidence type="ECO:0000313" key="4">
    <source>
        <dbReference type="EMBL" id="CAF2012544.1"/>
    </source>
</evidence>
<reference evidence="6" key="1">
    <citation type="submission" date="2021-02" db="EMBL/GenBank/DDBJ databases">
        <authorList>
            <person name="Nowell W R."/>
        </authorList>
    </citation>
    <scope>NUCLEOTIDE SEQUENCE</scope>
</reference>
<name>A0A816V2X7_9BILA</name>
<dbReference type="OrthoDB" id="9993984at2759"/>
<feature type="transmembrane region" description="Helical" evidence="1">
    <location>
        <begin position="138"/>
        <end position="162"/>
    </location>
</feature>
<organism evidence="6 13">
    <name type="scientific">Rotaria magnacalcarata</name>
    <dbReference type="NCBI Taxonomy" id="392030"/>
    <lineage>
        <taxon>Eukaryota</taxon>
        <taxon>Metazoa</taxon>
        <taxon>Spiralia</taxon>
        <taxon>Gnathifera</taxon>
        <taxon>Rotifera</taxon>
        <taxon>Eurotatoria</taxon>
        <taxon>Bdelloidea</taxon>
        <taxon>Philodinida</taxon>
        <taxon>Philodinidae</taxon>
        <taxon>Rotaria</taxon>
    </lineage>
</organism>
<evidence type="ECO:0000313" key="2">
    <source>
        <dbReference type="EMBL" id="CAF1548683.1"/>
    </source>
</evidence>
<evidence type="ECO:0000313" key="7">
    <source>
        <dbReference type="EMBL" id="CAF3750652.1"/>
    </source>
</evidence>
<protein>
    <submittedName>
        <fullName evidence="6">Uncharacterized protein</fullName>
    </submittedName>
</protein>
<evidence type="ECO:0000256" key="1">
    <source>
        <dbReference type="SAM" id="Phobius"/>
    </source>
</evidence>
<sequence>MSRRIVTLVSVTLYFVLIISFTIIGFASLIVGAVGLANFIPTYTTFKTYRNNTCLIVDIDDDWCPNTGYCVMWSVEYYVSNATYTQLLFSTIVNRFDSTAKAMQKLDTYDIITSQICYYDSKKLVNVQWEEPASPTPYFFMMIIGLSLNVAYIIGITFCSFFQSKQVPE</sequence>
<keyword evidence="1" id="KW-1133">Transmembrane helix</keyword>
<accession>A0A816V2X7</accession>
<dbReference type="Proteomes" id="UP000663856">
    <property type="component" value="Unassembled WGS sequence"/>
</dbReference>
<dbReference type="Proteomes" id="UP000676336">
    <property type="component" value="Unassembled WGS sequence"/>
</dbReference>
<dbReference type="AlphaFoldDB" id="A0A816V2X7"/>
<dbReference type="EMBL" id="CAJNOV010018584">
    <property type="protein sequence ID" value="CAF1621581.1"/>
    <property type="molecule type" value="Genomic_DNA"/>
</dbReference>
<comment type="caution">
    <text evidence="6">The sequence shown here is derived from an EMBL/GenBank/DDBJ whole genome shotgun (WGS) entry which is preliminary data.</text>
</comment>
<dbReference type="Proteomes" id="UP000681720">
    <property type="component" value="Unassembled WGS sequence"/>
</dbReference>
<feature type="transmembrane region" description="Helical" evidence="1">
    <location>
        <begin position="12"/>
        <end position="40"/>
    </location>
</feature>
<evidence type="ECO:0000313" key="8">
    <source>
        <dbReference type="EMBL" id="CAF3785258.1"/>
    </source>
</evidence>
<evidence type="ECO:0000313" key="6">
    <source>
        <dbReference type="EMBL" id="CAF2118647.1"/>
    </source>
</evidence>
<dbReference type="EMBL" id="CAJNRE010005487">
    <property type="protein sequence ID" value="CAF2045502.1"/>
    <property type="molecule type" value="Genomic_DNA"/>
</dbReference>
<dbReference type="EMBL" id="CAJNRG010010057">
    <property type="protein sequence ID" value="CAF2118647.1"/>
    <property type="molecule type" value="Genomic_DNA"/>
</dbReference>